<gene>
    <name evidence="1" type="ORF">P175DRAFT_0500597</name>
</gene>
<sequence>MPVLRGYRLTSLRLFCSTQSGFSLDHSAGYCYSCFIALLAIATTNNDSPILKIQNMCVSSFIGLDADKKPRVSNTFLGS</sequence>
<reference evidence="1 2" key="1">
    <citation type="journal article" date="2018" name="Proc. Natl. Acad. Sci. U.S.A.">
        <title>Linking secondary metabolites to gene clusters through genome sequencing of six diverse Aspergillus species.</title>
        <authorList>
            <person name="Kaerboelling I."/>
            <person name="Vesth T.C."/>
            <person name="Frisvad J.C."/>
            <person name="Nybo J.L."/>
            <person name="Theobald S."/>
            <person name="Kuo A."/>
            <person name="Bowyer P."/>
            <person name="Matsuda Y."/>
            <person name="Mondo S."/>
            <person name="Lyhne E.K."/>
            <person name="Kogle M.E."/>
            <person name="Clum A."/>
            <person name="Lipzen A."/>
            <person name="Salamov A."/>
            <person name="Ngan C.Y."/>
            <person name="Daum C."/>
            <person name="Chiniquy J."/>
            <person name="Barry K."/>
            <person name="LaButti K."/>
            <person name="Haridas S."/>
            <person name="Simmons B.A."/>
            <person name="Magnuson J.K."/>
            <person name="Mortensen U.H."/>
            <person name="Larsen T.O."/>
            <person name="Grigoriev I.V."/>
            <person name="Baker S.E."/>
            <person name="Andersen M.R."/>
        </authorList>
    </citation>
    <scope>NUCLEOTIDE SEQUENCE [LARGE SCALE GENOMIC DNA]</scope>
    <source>
        <strain evidence="1 2">IBT 24754</strain>
    </source>
</reference>
<dbReference type="Proteomes" id="UP000244073">
    <property type="component" value="Unassembled WGS sequence"/>
</dbReference>
<protein>
    <submittedName>
        <fullName evidence="1">Uncharacterized protein</fullName>
    </submittedName>
</protein>
<dbReference type="GeneID" id="63813871"/>
<organism evidence="1 2">
    <name type="scientific">Aspergillus ochraceoroseus IBT 24754</name>
    <dbReference type="NCBI Taxonomy" id="1392256"/>
    <lineage>
        <taxon>Eukaryota</taxon>
        <taxon>Fungi</taxon>
        <taxon>Dikarya</taxon>
        <taxon>Ascomycota</taxon>
        <taxon>Pezizomycotina</taxon>
        <taxon>Eurotiomycetes</taxon>
        <taxon>Eurotiomycetidae</taxon>
        <taxon>Eurotiales</taxon>
        <taxon>Aspergillaceae</taxon>
        <taxon>Aspergillus</taxon>
        <taxon>Aspergillus subgen. Nidulantes</taxon>
    </lineage>
</organism>
<evidence type="ECO:0000313" key="2">
    <source>
        <dbReference type="Proteomes" id="UP000244073"/>
    </source>
</evidence>
<evidence type="ECO:0000313" key="1">
    <source>
        <dbReference type="EMBL" id="PTU21717.1"/>
    </source>
</evidence>
<name>A0A2T5LZK5_9EURO</name>
<accession>A0A2T5LZK5</accession>
<dbReference type="EMBL" id="MSFN02000003">
    <property type="protein sequence ID" value="PTU21717.1"/>
    <property type="molecule type" value="Genomic_DNA"/>
</dbReference>
<dbReference type="VEuPathDB" id="FungiDB:P175DRAFT_0500597"/>
<comment type="caution">
    <text evidence="1">The sequence shown here is derived from an EMBL/GenBank/DDBJ whole genome shotgun (WGS) entry which is preliminary data.</text>
</comment>
<dbReference type="RefSeq" id="XP_040753109.1">
    <property type="nucleotide sequence ID" value="XM_040896989.1"/>
</dbReference>
<proteinExistence type="predicted"/>
<dbReference type="AlphaFoldDB" id="A0A2T5LZK5"/>